<organism evidence="2 3">
    <name type="scientific">Parthenolecanium corni</name>
    <dbReference type="NCBI Taxonomy" id="536013"/>
    <lineage>
        <taxon>Eukaryota</taxon>
        <taxon>Metazoa</taxon>
        <taxon>Ecdysozoa</taxon>
        <taxon>Arthropoda</taxon>
        <taxon>Hexapoda</taxon>
        <taxon>Insecta</taxon>
        <taxon>Pterygota</taxon>
        <taxon>Neoptera</taxon>
        <taxon>Paraneoptera</taxon>
        <taxon>Hemiptera</taxon>
        <taxon>Sternorrhyncha</taxon>
        <taxon>Coccoidea</taxon>
        <taxon>Coccidae</taxon>
        <taxon>Parthenolecanium</taxon>
    </lineage>
</organism>
<reference evidence="2 3" key="1">
    <citation type="submission" date="2024-03" db="EMBL/GenBank/DDBJ databases">
        <title>Adaptation during the transition from Ophiocordyceps entomopathogen to insect associate is accompanied by gene loss and intensified selection.</title>
        <authorList>
            <person name="Ward C.M."/>
            <person name="Onetto C.A."/>
            <person name="Borneman A.R."/>
        </authorList>
    </citation>
    <scope>NUCLEOTIDE SEQUENCE [LARGE SCALE GENOMIC DNA]</scope>
    <source>
        <strain evidence="2">AWRI1</strain>
        <tissue evidence="2">Single Adult Female</tissue>
    </source>
</reference>
<comment type="caution">
    <text evidence="2">The sequence shown here is derived from an EMBL/GenBank/DDBJ whole genome shotgun (WGS) entry which is preliminary data.</text>
</comment>
<name>A0AAN9TF03_9HEMI</name>
<dbReference type="GO" id="GO:0030008">
    <property type="term" value="C:TRAPP complex"/>
    <property type="evidence" value="ECO:0007669"/>
    <property type="project" value="TreeGrafter"/>
</dbReference>
<evidence type="ECO:0000313" key="3">
    <source>
        <dbReference type="Proteomes" id="UP001367676"/>
    </source>
</evidence>
<feature type="region of interest" description="Disordered" evidence="1">
    <location>
        <begin position="1"/>
        <end position="67"/>
    </location>
</feature>
<evidence type="ECO:0000256" key="1">
    <source>
        <dbReference type="SAM" id="MobiDB-lite"/>
    </source>
</evidence>
<evidence type="ECO:0000313" key="2">
    <source>
        <dbReference type="EMBL" id="KAK7583974.1"/>
    </source>
</evidence>
<dbReference type="Gene3D" id="1.25.40.10">
    <property type="entry name" value="Tetratricopeptide repeat domain"/>
    <property type="match status" value="1"/>
</dbReference>
<keyword evidence="3" id="KW-1185">Reference proteome</keyword>
<feature type="compositionally biased region" description="Polar residues" evidence="1">
    <location>
        <begin position="1"/>
        <end position="23"/>
    </location>
</feature>
<accession>A0AAN9TF03</accession>
<proteinExistence type="predicted"/>
<protein>
    <recommendedName>
        <fullName evidence="4">Trafficking protein particle complex subunit 12</fullName>
    </recommendedName>
</protein>
<dbReference type="GO" id="GO:0005794">
    <property type="term" value="C:Golgi apparatus"/>
    <property type="evidence" value="ECO:0007669"/>
    <property type="project" value="TreeGrafter"/>
</dbReference>
<evidence type="ECO:0008006" key="4">
    <source>
        <dbReference type="Google" id="ProtNLM"/>
    </source>
</evidence>
<sequence>METSPENENSQPSLNAYFQNSNDPDIFDQISKHQFSSNPDGDMKLGDCTDSAHPPTEKNGDESNQQPVICRIFSSDDSTIDSDKKASDGTFFDMLGCNVKYPAVASPMSDGLKIIKPSSYNSIISPELPSDASIFSPSSSTDVDSDVVNDELFMTGISSITGTRNVELDRRRDAWIPSNRTRQALVAAATAAPGTYVLDKELSTMPGVVLQEDMIDNVHEAVHHYLGEVEAAQRNVLTLNDVTQDERGLRELIQADCYRAAVNLTSRLLSMYGQGIGRAGYPSKHTLHSIQLWFTRIALLVKLRSWSVAWAESEPWWDLDKPDLYFQFYSELYGGRPGTIVPFSFRLLLAELPQYVHKPQEALKRLFSTLSVVRKIIENLCNGISEDGSHFEISELDRTESKKLWRSRETRVLHSIVNVAFQQKEYRLAVNVMQELIDNPYIEYSVHHRRALLSAMGRMYLQISDLKTASLWFEKSRSTKASSQGKLSAPDFQELVDCGLLAMTDGKFDVAHEYFLKASSKDPTNIAIKNNMAVCLLYCGKQKEAVTLLEAVITSNPTAGLHENLLLNLCTLYELESSSSMENKYKMLRMVAKYKGDAISLHCLKLQAKE</sequence>
<dbReference type="Proteomes" id="UP001367676">
    <property type="component" value="Unassembled WGS sequence"/>
</dbReference>
<gene>
    <name evidence="2" type="ORF">V9T40_004937</name>
</gene>
<dbReference type="AlphaFoldDB" id="A0AAN9TF03"/>
<dbReference type="PANTHER" id="PTHR21581:SF6">
    <property type="entry name" value="TRAFFICKING PROTEIN PARTICLE COMPLEX SUBUNIT 12"/>
    <property type="match status" value="1"/>
</dbReference>
<dbReference type="InterPro" id="IPR011990">
    <property type="entry name" value="TPR-like_helical_dom_sf"/>
</dbReference>
<dbReference type="SUPFAM" id="SSF48452">
    <property type="entry name" value="TPR-like"/>
    <property type="match status" value="1"/>
</dbReference>
<dbReference type="PANTHER" id="PTHR21581">
    <property type="entry name" value="D-ALANYL-D-ALANINE CARBOXYPEPTIDASE"/>
    <property type="match status" value="1"/>
</dbReference>
<dbReference type="EMBL" id="JBBCAQ010000032">
    <property type="protein sequence ID" value="KAK7583974.1"/>
    <property type="molecule type" value="Genomic_DNA"/>
</dbReference>